<feature type="transmembrane region" description="Helical" evidence="1">
    <location>
        <begin position="124"/>
        <end position="145"/>
    </location>
</feature>
<dbReference type="Pfam" id="PF11141">
    <property type="entry name" value="DUF2914"/>
    <property type="match status" value="1"/>
</dbReference>
<dbReference type="EMBL" id="PCTT01000026">
    <property type="protein sequence ID" value="PIP87092.1"/>
    <property type="molecule type" value="Genomic_DNA"/>
</dbReference>
<feature type="domain" description="DUF2914" evidence="2">
    <location>
        <begin position="271"/>
        <end position="336"/>
    </location>
</feature>
<evidence type="ECO:0000256" key="1">
    <source>
        <dbReference type="SAM" id="Phobius"/>
    </source>
</evidence>
<feature type="transmembrane region" description="Helical" evidence="1">
    <location>
        <begin position="151"/>
        <end position="173"/>
    </location>
</feature>
<accession>A0A2H0DY40</accession>
<name>A0A2H0DY40_9BACT</name>
<dbReference type="Proteomes" id="UP000231143">
    <property type="component" value="Unassembled WGS sequence"/>
</dbReference>
<gene>
    <name evidence="3" type="ORF">COW81_02055</name>
</gene>
<dbReference type="InterPro" id="IPR022606">
    <property type="entry name" value="DUF2914"/>
</dbReference>
<organism evidence="3 4">
    <name type="scientific">Candidatus Campbellbacteria bacterium CG22_combo_CG10-13_8_21_14_all_36_13</name>
    <dbReference type="NCBI Taxonomy" id="1974529"/>
    <lineage>
        <taxon>Bacteria</taxon>
        <taxon>Candidatus Campbelliibacteriota</taxon>
    </lineage>
</organism>
<evidence type="ECO:0000259" key="2">
    <source>
        <dbReference type="Pfam" id="PF11141"/>
    </source>
</evidence>
<sequence length="350" mass="40846">MDFNQIKQFILKHESRISWAAMLGGFVLDNLTLTRIDLLFDDLILLSYLIIAAISIILFNYLDENSKIRLFVPYTLQFAFGGLFSGFLIFYSRSGSLLQSWPFLAILLFLMIGNEVFKERYEKYVFRISIYFIALYSFFTFYIPILLGKMGALPFILSGIASILVLALLVYFVERSKRSRAKEKRHKIYISVITICVIFNTLYFGNIIPPIPLSLKDIGIYNQLEKRGNDYVMQKENVSWYKFKEKNILDITTGSNVYAYTAVFAPTKISQKISHVWLYKNDGKWEEKSRIPFPINGGRGEGYRGYTYKNTLEEGLWRVEVRTDRDQVIGRKTFTINFVDELPKQEIYIK</sequence>
<feature type="transmembrane region" description="Helical" evidence="1">
    <location>
        <begin position="43"/>
        <end position="62"/>
    </location>
</feature>
<evidence type="ECO:0000313" key="3">
    <source>
        <dbReference type="EMBL" id="PIP87092.1"/>
    </source>
</evidence>
<dbReference type="AlphaFoldDB" id="A0A2H0DY40"/>
<keyword evidence="1" id="KW-1133">Transmembrane helix</keyword>
<proteinExistence type="predicted"/>
<comment type="caution">
    <text evidence="3">The sequence shown here is derived from an EMBL/GenBank/DDBJ whole genome shotgun (WGS) entry which is preliminary data.</text>
</comment>
<reference evidence="3 4" key="1">
    <citation type="submission" date="2017-09" db="EMBL/GenBank/DDBJ databases">
        <title>Depth-based differentiation of microbial function through sediment-hosted aquifers and enrichment of novel symbionts in the deep terrestrial subsurface.</title>
        <authorList>
            <person name="Probst A.J."/>
            <person name="Ladd B."/>
            <person name="Jarett J.K."/>
            <person name="Geller-Mcgrath D.E."/>
            <person name="Sieber C.M."/>
            <person name="Emerson J.B."/>
            <person name="Anantharaman K."/>
            <person name="Thomas B.C."/>
            <person name="Malmstrom R."/>
            <person name="Stieglmeier M."/>
            <person name="Klingl A."/>
            <person name="Woyke T."/>
            <person name="Ryan C.M."/>
            <person name="Banfield J.F."/>
        </authorList>
    </citation>
    <scope>NUCLEOTIDE SEQUENCE [LARGE SCALE GENOMIC DNA]</scope>
    <source>
        <strain evidence="3">CG22_combo_CG10-13_8_21_14_all_36_13</strain>
    </source>
</reference>
<feature type="transmembrane region" description="Helical" evidence="1">
    <location>
        <begin position="98"/>
        <end position="117"/>
    </location>
</feature>
<feature type="transmembrane region" description="Helical" evidence="1">
    <location>
        <begin position="188"/>
        <end position="208"/>
    </location>
</feature>
<keyword evidence="1" id="KW-0812">Transmembrane</keyword>
<feature type="transmembrane region" description="Helical" evidence="1">
    <location>
        <begin position="74"/>
        <end position="92"/>
    </location>
</feature>
<protein>
    <recommendedName>
        <fullName evidence="2">DUF2914 domain-containing protein</fullName>
    </recommendedName>
</protein>
<evidence type="ECO:0000313" key="4">
    <source>
        <dbReference type="Proteomes" id="UP000231143"/>
    </source>
</evidence>
<keyword evidence="1" id="KW-0472">Membrane</keyword>